<organism evidence="2 3">
    <name type="scientific">Dichanthelium oligosanthes</name>
    <dbReference type="NCBI Taxonomy" id="888268"/>
    <lineage>
        <taxon>Eukaryota</taxon>
        <taxon>Viridiplantae</taxon>
        <taxon>Streptophyta</taxon>
        <taxon>Embryophyta</taxon>
        <taxon>Tracheophyta</taxon>
        <taxon>Spermatophyta</taxon>
        <taxon>Magnoliopsida</taxon>
        <taxon>Liliopsida</taxon>
        <taxon>Poales</taxon>
        <taxon>Poaceae</taxon>
        <taxon>PACMAD clade</taxon>
        <taxon>Panicoideae</taxon>
        <taxon>Panicodae</taxon>
        <taxon>Paniceae</taxon>
        <taxon>Dichantheliinae</taxon>
        <taxon>Dichanthelium</taxon>
    </lineage>
</organism>
<feature type="non-terminal residue" evidence="2">
    <location>
        <position position="38"/>
    </location>
</feature>
<accession>A0A1E5WP55</accession>
<gene>
    <name evidence="2" type="ORF">BAE44_0000041</name>
</gene>
<sequence>LHASLVPCVHTGHGQRREEARRAGVGVVAHGGRHRPPR</sequence>
<dbReference type="Proteomes" id="UP000095767">
    <property type="component" value="Unassembled WGS sequence"/>
</dbReference>
<dbReference type="AlphaFoldDB" id="A0A1E5WP55"/>
<dbReference type="EMBL" id="LWDX02000076">
    <property type="protein sequence ID" value="OEL38940.1"/>
    <property type="molecule type" value="Genomic_DNA"/>
</dbReference>
<comment type="caution">
    <text evidence="2">The sequence shown here is derived from an EMBL/GenBank/DDBJ whole genome shotgun (WGS) entry which is preliminary data.</text>
</comment>
<feature type="non-terminal residue" evidence="2">
    <location>
        <position position="1"/>
    </location>
</feature>
<proteinExistence type="predicted"/>
<evidence type="ECO:0000256" key="1">
    <source>
        <dbReference type="SAM" id="MobiDB-lite"/>
    </source>
</evidence>
<evidence type="ECO:0000313" key="2">
    <source>
        <dbReference type="EMBL" id="OEL38940.1"/>
    </source>
</evidence>
<name>A0A1E5WP55_9POAL</name>
<evidence type="ECO:0000313" key="3">
    <source>
        <dbReference type="Proteomes" id="UP000095767"/>
    </source>
</evidence>
<reference evidence="2 3" key="1">
    <citation type="submission" date="2016-09" db="EMBL/GenBank/DDBJ databases">
        <title>The draft genome of Dichanthelium oligosanthes: A C3 panicoid grass species.</title>
        <authorList>
            <person name="Studer A.J."/>
            <person name="Schnable J.C."/>
            <person name="Brutnell T.P."/>
        </authorList>
    </citation>
    <scope>NUCLEOTIDE SEQUENCE [LARGE SCALE GENOMIC DNA]</scope>
    <source>
        <strain evidence="3">cv. Kellogg 1175</strain>
        <tissue evidence="2">Leaf</tissue>
    </source>
</reference>
<feature type="region of interest" description="Disordered" evidence="1">
    <location>
        <begin position="12"/>
        <end position="38"/>
    </location>
</feature>
<protein>
    <submittedName>
        <fullName evidence="2">Uncharacterized protein</fullName>
    </submittedName>
</protein>
<keyword evidence="3" id="KW-1185">Reference proteome</keyword>